<dbReference type="PANTHER" id="PTHR43547">
    <property type="entry name" value="TWO-COMPONENT HISTIDINE KINASE"/>
    <property type="match status" value="1"/>
</dbReference>
<dbReference type="InterPro" id="IPR001610">
    <property type="entry name" value="PAC"/>
</dbReference>
<dbReference type="PRINTS" id="PR00344">
    <property type="entry name" value="BCTRLSENSOR"/>
</dbReference>
<dbReference type="InterPro" id="IPR003661">
    <property type="entry name" value="HisK_dim/P_dom"/>
</dbReference>
<dbReference type="SUPFAM" id="SSF47384">
    <property type="entry name" value="Homodimeric domain of signal transducing histidine kinase"/>
    <property type="match status" value="1"/>
</dbReference>
<dbReference type="CDD" id="cd00082">
    <property type="entry name" value="HisKA"/>
    <property type="match status" value="1"/>
</dbReference>
<proteinExistence type="predicted"/>
<dbReference type="Pfam" id="PF00512">
    <property type="entry name" value="HisKA"/>
    <property type="match status" value="1"/>
</dbReference>
<dbReference type="PROSITE" id="PS50109">
    <property type="entry name" value="HIS_KIN"/>
    <property type="match status" value="1"/>
</dbReference>
<evidence type="ECO:0000256" key="1">
    <source>
        <dbReference type="ARBA" id="ARBA00000085"/>
    </source>
</evidence>
<keyword evidence="4 7" id="KW-0597">Phosphoprotein</keyword>
<dbReference type="CDD" id="cd00075">
    <property type="entry name" value="HATPase"/>
    <property type="match status" value="1"/>
</dbReference>
<dbReference type="InterPro" id="IPR004358">
    <property type="entry name" value="Sig_transdc_His_kin-like_C"/>
</dbReference>
<dbReference type="GO" id="GO:0000155">
    <property type="term" value="F:phosphorelay sensor kinase activity"/>
    <property type="evidence" value="ECO:0007669"/>
    <property type="project" value="InterPro"/>
</dbReference>
<organism evidence="12 13">
    <name type="scientific">Noviherbaspirillum galbum</name>
    <dbReference type="NCBI Taxonomy" id="2709383"/>
    <lineage>
        <taxon>Bacteria</taxon>
        <taxon>Pseudomonadati</taxon>
        <taxon>Pseudomonadota</taxon>
        <taxon>Betaproteobacteria</taxon>
        <taxon>Burkholderiales</taxon>
        <taxon>Oxalobacteraceae</taxon>
        <taxon>Noviherbaspirillum</taxon>
    </lineage>
</organism>
<dbReference type="PANTHER" id="PTHR43547:SF2">
    <property type="entry name" value="HYBRID SIGNAL TRANSDUCTION HISTIDINE KINASE C"/>
    <property type="match status" value="1"/>
</dbReference>
<name>A0A6B3SRC7_9BURK</name>
<dbReference type="SMART" id="SM00448">
    <property type="entry name" value="REC"/>
    <property type="match status" value="1"/>
</dbReference>
<dbReference type="InterPro" id="IPR035965">
    <property type="entry name" value="PAS-like_dom_sf"/>
</dbReference>
<dbReference type="SMART" id="SM00387">
    <property type="entry name" value="HATPase_c"/>
    <property type="match status" value="1"/>
</dbReference>
<dbReference type="PROSITE" id="PS50110">
    <property type="entry name" value="RESPONSE_REGULATORY"/>
    <property type="match status" value="1"/>
</dbReference>
<evidence type="ECO:0000313" key="12">
    <source>
        <dbReference type="EMBL" id="NEX63078.1"/>
    </source>
</evidence>
<reference evidence="12 13" key="1">
    <citation type="submission" date="2020-02" db="EMBL/GenBank/DDBJ databases">
        <authorList>
            <person name="Kim M.K."/>
        </authorList>
    </citation>
    <scope>NUCLEOTIDE SEQUENCE [LARGE SCALE GENOMIC DNA]</scope>
    <source>
        <strain evidence="12 13">17J57-3</strain>
    </source>
</reference>
<feature type="domain" description="PAC" evidence="11">
    <location>
        <begin position="226"/>
        <end position="278"/>
    </location>
</feature>
<evidence type="ECO:0000259" key="8">
    <source>
        <dbReference type="PROSITE" id="PS50109"/>
    </source>
</evidence>
<dbReference type="InterPro" id="IPR000014">
    <property type="entry name" value="PAS"/>
</dbReference>
<dbReference type="SUPFAM" id="SSF52172">
    <property type="entry name" value="CheY-like"/>
    <property type="match status" value="1"/>
</dbReference>
<dbReference type="InterPro" id="IPR036097">
    <property type="entry name" value="HisK_dim/P_sf"/>
</dbReference>
<dbReference type="InterPro" id="IPR013656">
    <property type="entry name" value="PAS_4"/>
</dbReference>
<dbReference type="Pfam" id="PF02518">
    <property type="entry name" value="HATPase_c"/>
    <property type="match status" value="1"/>
</dbReference>
<dbReference type="SMART" id="SM00388">
    <property type="entry name" value="HisKA"/>
    <property type="match status" value="1"/>
</dbReference>
<feature type="domain" description="PAS" evidence="10">
    <location>
        <begin position="152"/>
        <end position="223"/>
    </location>
</feature>
<dbReference type="PROSITE" id="PS50113">
    <property type="entry name" value="PAC"/>
    <property type="match status" value="3"/>
</dbReference>
<dbReference type="Gene3D" id="3.40.50.2300">
    <property type="match status" value="1"/>
</dbReference>
<dbReference type="SMART" id="SM00091">
    <property type="entry name" value="PAS"/>
    <property type="match status" value="3"/>
</dbReference>
<feature type="domain" description="PAC" evidence="11">
    <location>
        <begin position="362"/>
        <end position="414"/>
    </location>
</feature>
<dbReference type="NCBIfam" id="TIGR00229">
    <property type="entry name" value="sensory_box"/>
    <property type="match status" value="2"/>
</dbReference>
<comment type="catalytic activity">
    <reaction evidence="1">
        <text>ATP + protein L-histidine = ADP + protein N-phospho-L-histidine.</text>
        <dbReference type="EC" id="2.7.13.3"/>
    </reaction>
</comment>
<dbReference type="Gene3D" id="1.10.287.130">
    <property type="match status" value="1"/>
</dbReference>
<dbReference type="InterPro" id="IPR000700">
    <property type="entry name" value="PAS-assoc_C"/>
</dbReference>
<dbReference type="AlphaFoldDB" id="A0A6B3SRC7"/>
<gene>
    <name evidence="12" type="ORF">G3574_18495</name>
</gene>
<dbReference type="Proteomes" id="UP000482155">
    <property type="component" value="Unassembled WGS sequence"/>
</dbReference>
<dbReference type="SUPFAM" id="SSF55785">
    <property type="entry name" value="PYP-like sensor domain (PAS domain)"/>
    <property type="match status" value="3"/>
</dbReference>
<dbReference type="PROSITE" id="PS50112">
    <property type="entry name" value="PAS"/>
    <property type="match status" value="1"/>
</dbReference>
<keyword evidence="6" id="KW-0418">Kinase</keyword>
<evidence type="ECO:0000259" key="9">
    <source>
        <dbReference type="PROSITE" id="PS50110"/>
    </source>
</evidence>
<dbReference type="Pfam" id="PF08447">
    <property type="entry name" value="PAS_3"/>
    <property type="match status" value="2"/>
</dbReference>
<dbReference type="FunFam" id="3.30.565.10:FF:000006">
    <property type="entry name" value="Sensor histidine kinase WalK"/>
    <property type="match status" value="1"/>
</dbReference>
<dbReference type="InterPro" id="IPR001789">
    <property type="entry name" value="Sig_transdc_resp-reg_receiver"/>
</dbReference>
<dbReference type="Gene3D" id="3.30.450.20">
    <property type="entry name" value="PAS domain"/>
    <property type="match status" value="3"/>
</dbReference>
<protein>
    <recommendedName>
        <fullName evidence="3">histidine kinase</fullName>
        <ecNumber evidence="3">2.7.13.3</ecNumber>
    </recommendedName>
</protein>
<dbReference type="Gene3D" id="2.10.70.100">
    <property type="match status" value="1"/>
</dbReference>
<dbReference type="GO" id="GO:0005886">
    <property type="term" value="C:plasma membrane"/>
    <property type="evidence" value="ECO:0007669"/>
    <property type="project" value="UniProtKB-SubCell"/>
</dbReference>
<dbReference type="Gene3D" id="3.30.565.10">
    <property type="entry name" value="Histidine kinase-like ATPase, C-terminal domain"/>
    <property type="match status" value="1"/>
</dbReference>
<dbReference type="SUPFAM" id="SSF55874">
    <property type="entry name" value="ATPase domain of HSP90 chaperone/DNA topoisomerase II/histidine kinase"/>
    <property type="match status" value="1"/>
</dbReference>
<sequence>MDIKNTDDASLDPRTSEALVAAQKVQLALEAGAIAGTWDWDLVTGLITVDECFAESFGIDPALGRTGLQMEEVIATVHPDDLPGLRIAIEEGIRRGGPYSREYRVRSRDGVYRWIEANGRVDHAPDGTPVRFPGVLLDIGRRRAVEAERDRAMQLLRAFVDAVPGVVYAKDREGRLLVANHGVTELVGMPPESYLGKTDMEFLDNKEQAAAVMATDRRIMESGAVEFIEEQVDFPDGRRAVWLSTKAPFRDGEGKVIGLVGASLDITARKEAEAALRERSEQLARAQASLDMALSAGRMGVWEYAPLTGETHWSGQLFDLLGLPASADGRARSETLMEMIHPEDRVGVDVALAKSLRDGTDFDAEMRIVTAEGHVRWLMSRGRVLRDHAGHPSRIVGINVDITERKETEQSLLDTDRRRNEFLAMLGHELRNPLAPIVYAVDLMEIGGGQVERHHAALQIIRRQTEHMARLVDDLLEVSRVTQGRIELRKENILVALPVFSAIESVRPLLRERDQALEVDVAQDVDLTADQARLTQIIANLLNNASKYTQPGGHIQVRARATGEDKHWVEIEVSDDGPGIDPELLPRIFDLFSQGTTTLDRSRGGLGLGLALVKRLVELHGGRVHAKSAGPGTGSCFTVCLPRTERRQAMRGMAVGLPARPVVAPTTILVVDDNPDAIAMLSMLLEADGHRVAQARDGEQALAVARAFLPRVVLLDVGLPRIDGWEVARRLRADPQTAGAVLITVSGYGQASDLSHSKEAGLDDHLLKPVSLETVYTSIAACLERRNAGSAA</sequence>
<feature type="domain" description="PAC" evidence="11">
    <location>
        <begin position="99"/>
        <end position="151"/>
    </location>
</feature>
<feature type="modified residue" description="4-aspartylphosphate" evidence="7">
    <location>
        <position position="716"/>
    </location>
</feature>
<dbReference type="Pfam" id="PF08448">
    <property type="entry name" value="PAS_4"/>
    <property type="match status" value="1"/>
</dbReference>
<dbReference type="CDD" id="cd00130">
    <property type="entry name" value="PAS"/>
    <property type="match status" value="3"/>
</dbReference>
<evidence type="ECO:0000256" key="2">
    <source>
        <dbReference type="ARBA" id="ARBA00004429"/>
    </source>
</evidence>
<evidence type="ECO:0000313" key="13">
    <source>
        <dbReference type="Proteomes" id="UP000482155"/>
    </source>
</evidence>
<dbReference type="InterPro" id="IPR013655">
    <property type="entry name" value="PAS_fold_3"/>
</dbReference>
<evidence type="ECO:0000256" key="4">
    <source>
        <dbReference type="ARBA" id="ARBA00022553"/>
    </source>
</evidence>
<evidence type="ECO:0000256" key="5">
    <source>
        <dbReference type="ARBA" id="ARBA00022679"/>
    </source>
</evidence>
<dbReference type="InterPro" id="IPR011006">
    <property type="entry name" value="CheY-like_superfamily"/>
</dbReference>
<comment type="subcellular location">
    <subcellularLocation>
        <location evidence="2">Cell inner membrane</location>
        <topology evidence="2">Multi-pass membrane protein</topology>
    </subcellularLocation>
</comment>
<feature type="domain" description="Histidine kinase" evidence="8">
    <location>
        <begin position="425"/>
        <end position="645"/>
    </location>
</feature>
<keyword evidence="13" id="KW-1185">Reference proteome</keyword>
<evidence type="ECO:0000256" key="7">
    <source>
        <dbReference type="PROSITE-ProRule" id="PRU00169"/>
    </source>
</evidence>
<dbReference type="Pfam" id="PF00072">
    <property type="entry name" value="Response_reg"/>
    <property type="match status" value="1"/>
</dbReference>
<dbReference type="InterPro" id="IPR036890">
    <property type="entry name" value="HATPase_C_sf"/>
</dbReference>
<dbReference type="InterPro" id="IPR003594">
    <property type="entry name" value="HATPase_dom"/>
</dbReference>
<comment type="caution">
    <text evidence="12">The sequence shown here is derived from an EMBL/GenBank/DDBJ whole genome shotgun (WGS) entry which is preliminary data.</text>
</comment>
<evidence type="ECO:0000256" key="3">
    <source>
        <dbReference type="ARBA" id="ARBA00012438"/>
    </source>
</evidence>
<dbReference type="InterPro" id="IPR005467">
    <property type="entry name" value="His_kinase_dom"/>
</dbReference>
<dbReference type="EC" id="2.7.13.3" evidence="3"/>
<feature type="domain" description="Response regulatory" evidence="9">
    <location>
        <begin position="667"/>
        <end position="783"/>
    </location>
</feature>
<evidence type="ECO:0000259" key="10">
    <source>
        <dbReference type="PROSITE" id="PS50112"/>
    </source>
</evidence>
<accession>A0A6B3SRC7</accession>
<dbReference type="EMBL" id="JAAIVB010000065">
    <property type="protein sequence ID" value="NEX63078.1"/>
    <property type="molecule type" value="Genomic_DNA"/>
</dbReference>
<keyword evidence="5" id="KW-0808">Transferase</keyword>
<evidence type="ECO:0000259" key="11">
    <source>
        <dbReference type="PROSITE" id="PS50113"/>
    </source>
</evidence>
<evidence type="ECO:0000256" key="6">
    <source>
        <dbReference type="ARBA" id="ARBA00022777"/>
    </source>
</evidence>
<dbReference type="RefSeq" id="WP_163966450.1">
    <property type="nucleotide sequence ID" value="NZ_JAAIVB010000065.1"/>
</dbReference>
<dbReference type="SMART" id="SM00086">
    <property type="entry name" value="PAC"/>
    <property type="match status" value="3"/>
</dbReference>